<feature type="transmembrane region" description="Helical" evidence="18">
    <location>
        <begin position="225"/>
        <end position="252"/>
    </location>
</feature>
<comment type="function">
    <text evidence="18">Core subunit of the mitochondrial membrane respiratory chain NADH dehydrogenase (Complex I) which catalyzes electron transfer from NADH through the respiratory chain, using ubiquinone as an electron acceptor. Essential for the catalytic activity and assembly of complex I.</text>
</comment>
<keyword evidence="11 18" id="KW-0249">Electron transport</keyword>
<evidence type="ECO:0000256" key="17">
    <source>
        <dbReference type="ARBA" id="ARBA00049551"/>
    </source>
</evidence>
<feature type="transmembrane region" description="Helical" evidence="18">
    <location>
        <begin position="85"/>
        <end position="103"/>
    </location>
</feature>
<keyword evidence="9 18" id="KW-0999">Mitochondrion inner membrane</keyword>
<feature type="domain" description="NADH:quinone oxidoreductase/Mrp antiporter transmembrane" evidence="19">
    <location>
        <begin position="24"/>
        <end position="78"/>
    </location>
</feature>
<evidence type="ECO:0000256" key="13">
    <source>
        <dbReference type="ARBA" id="ARBA00023027"/>
    </source>
</evidence>
<comment type="subcellular location">
    <subcellularLocation>
        <location evidence="2 18">Mitochondrion inner membrane</location>
        <topology evidence="2 18">Multi-pass membrane protein</topology>
    </subcellularLocation>
</comment>
<evidence type="ECO:0000256" key="3">
    <source>
        <dbReference type="ARBA" id="ARBA00007012"/>
    </source>
</evidence>
<comment type="function">
    <text evidence="1">Core subunit of the mitochondrial membrane respiratory chain NADH dehydrogenase (Complex I) that is believed to belong to the minimal assembly required for catalysis. Complex I functions in the transfer of electrons from NADH to the respiratory chain. The immediate electron acceptor for the enzyme is believed to be ubiquinone.</text>
</comment>
<keyword evidence="8 18" id="KW-0812">Transmembrane</keyword>
<evidence type="ECO:0000256" key="15">
    <source>
        <dbReference type="ARBA" id="ARBA00023128"/>
    </source>
</evidence>
<dbReference type="GO" id="GO:0005743">
    <property type="term" value="C:mitochondrial inner membrane"/>
    <property type="evidence" value="ECO:0007669"/>
    <property type="project" value="UniProtKB-SubCell"/>
</dbReference>
<evidence type="ECO:0000256" key="2">
    <source>
        <dbReference type="ARBA" id="ARBA00004448"/>
    </source>
</evidence>
<evidence type="ECO:0000256" key="16">
    <source>
        <dbReference type="ARBA" id="ARBA00023136"/>
    </source>
</evidence>
<gene>
    <name evidence="20" type="primary">ND2</name>
</gene>
<dbReference type="InterPro" id="IPR003917">
    <property type="entry name" value="NADH_UbQ_OxRdtase_chain2"/>
</dbReference>
<dbReference type="EC" id="7.1.1.2" evidence="4 18"/>
<dbReference type="Pfam" id="PF00361">
    <property type="entry name" value="Proton_antipo_M"/>
    <property type="match status" value="2"/>
</dbReference>
<keyword evidence="10 18" id="KW-1278">Translocase</keyword>
<feature type="transmembrane region" description="Helical" evidence="18">
    <location>
        <begin position="28"/>
        <end position="47"/>
    </location>
</feature>
<proteinExistence type="inferred from homology"/>
<feature type="transmembrane region" description="Helical" evidence="18">
    <location>
        <begin position="258"/>
        <end position="281"/>
    </location>
</feature>
<evidence type="ECO:0000256" key="7">
    <source>
        <dbReference type="ARBA" id="ARBA00022660"/>
    </source>
</evidence>
<name>A0A9E6XSS2_9HEMI</name>
<dbReference type="GO" id="GO:0008137">
    <property type="term" value="F:NADH dehydrogenase (ubiquinone) activity"/>
    <property type="evidence" value="ECO:0007669"/>
    <property type="project" value="UniProtKB-EC"/>
</dbReference>
<keyword evidence="6" id="KW-0813">Transport</keyword>
<keyword evidence="16 18" id="KW-0472">Membrane</keyword>
<evidence type="ECO:0000256" key="9">
    <source>
        <dbReference type="ARBA" id="ARBA00022792"/>
    </source>
</evidence>
<evidence type="ECO:0000256" key="18">
    <source>
        <dbReference type="RuleBase" id="RU003403"/>
    </source>
</evidence>
<keyword evidence="13 18" id="KW-0520">NAD</keyword>
<keyword evidence="12 18" id="KW-1133">Transmembrane helix</keyword>
<evidence type="ECO:0000256" key="5">
    <source>
        <dbReference type="ARBA" id="ARBA00021008"/>
    </source>
</evidence>
<dbReference type="AlphaFoldDB" id="A0A9E6XSS2"/>
<dbReference type="InterPro" id="IPR050175">
    <property type="entry name" value="Complex_I_Subunit_2"/>
</dbReference>
<evidence type="ECO:0000256" key="4">
    <source>
        <dbReference type="ARBA" id="ARBA00012944"/>
    </source>
</evidence>
<feature type="transmembrane region" description="Helical" evidence="18">
    <location>
        <begin position="301"/>
        <end position="322"/>
    </location>
</feature>
<feature type="transmembrane region" description="Helical" evidence="18">
    <location>
        <begin position="186"/>
        <end position="205"/>
    </location>
</feature>
<comment type="similarity">
    <text evidence="3 18">Belongs to the complex I subunit 2 family.</text>
</comment>
<feature type="transmembrane region" description="Helical" evidence="18">
    <location>
        <begin position="59"/>
        <end position="79"/>
    </location>
</feature>
<dbReference type="PRINTS" id="PR01436">
    <property type="entry name" value="NADHDHGNASE2"/>
</dbReference>
<keyword evidence="7 18" id="KW-0679">Respiratory chain</keyword>
<geneLocation type="mitochondrion" evidence="20"/>
<evidence type="ECO:0000256" key="6">
    <source>
        <dbReference type="ARBA" id="ARBA00022448"/>
    </source>
</evidence>
<sequence length="323" mass="37355">MKTNSSKMMFMSTMMIGIILSISSNNWMMMWCGLEISLISFIPLMINKLVISSESSMKYFIVQSISSLMLMLSMLIMVMKGDYNYNYVFAASLLMKMGVAPFHNWVLTVLEGLDHYMVIIMLTINKITPLTLMSYTSNNLMLIICLTMIIGSMMSLNQNSIKKLIGYSSIFNMGLVLSILNINLMWIMFMILYSILIFMIIKTTLMMKTSFINQMIFSDKVVNKLSIWMILLSMGGLPPMMGFTLKYITIAYMIEMKFIFMITLMVMLSLIVMMMYLRMTFMSMLNNSMINKTSIFNMKSISMWMMMLNTLSLPMILMFKLIN</sequence>
<protein>
    <recommendedName>
        <fullName evidence="5 18">NADH-ubiquinone oxidoreductase chain 2</fullName>
        <ecNumber evidence="4 18">7.1.1.2</ecNumber>
    </recommendedName>
</protein>
<accession>A0A9E6XSS2</accession>
<dbReference type="GO" id="GO:0006120">
    <property type="term" value="P:mitochondrial electron transport, NADH to ubiquinone"/>
    <property type="evidence" value="ECO:0007669"/>
    <property type="project" value="InterPro"/>
</dbReference>
<dbReference type="InterPro" id="IPR001750">
    <property type="entry name" value="ND/Mrp_TM"/>
</dbReference>
<comment type="catalytic activity">
    <reaction evidence="17 18">
        <text>a ubiquinone + NADH + 5 H(+)(in) = a ubiquinol + NAD(+) + 4 H(+)(out)</text>
        <dbReference type="Rhea" id="RHEA:29091"/>
        <dbReference type="Rhea" id="RHEA-COMP:9565"/>
        <dbReference type="Rhea" id="RHEA-COMP:9566"/>
        <dbReference type="ChEBI" id="CHEBI:15378"/>
        <dbReference type="ChEBI" id="CHEBI:16389"/>
        <dbReference type="ChEBI" id="CHEBI:17976"/>
        <dbReference type="ChEBI" id="CHEBI:57540"/>
        <dbReference type="ChEBI" id="CHEBI:57945"/>
        <dbReference type="EC" id="7.1.1.2"/>
    </reaction>
</comment>
<evidence type="ECO:0000256" key="12">
    <source>
        <dbReference type="ARBA" id="ARBA00022989"/>
    </source>
</evidence>
<dbReference type="EMBL" id="MW284827">
    <property type="protein sequence ID" value="UGN61368.1"/>
    <property type="molecule type" value="Genomic_DNA"/>
</dbReference>
<organism evidence="20">
    <name type="scientific">Typhlocybinae gen. 1 sp. 2 BY-2021a</name>
    <dbReference type="NCBI Taxonomy" id="2893158"/>
    <lineage>
        <taxon>Eukaryota</taxon>
        <taxon>Metazoa</taxon>
        <taxon>Ecdysozoa</taxon>
        <taxon>Arthropoda</taxon>
        <taxon>Hexapoda</taxon>
        <taxon>Insecta</taxon>
        <taxon>Pterygota</taxon>
        <taxon>Neoptera</taxon>
        <taxon>Paraneoptera</taxon>
        <taxon>Hemiptera</taxon>
        <taxon>Auchenorrhyncha</taxon>
        <taxon>Membracoidea</taxon>
        <taxon>Cicadellidae</taxon>
        <taxon>Typhlocybinae</taxon>
    </lineage>
</organism>
<evidence type="ECO:0000256" key="1">
    <source>
        <dbReference type="ARBA" id="ARBA00003257"/>
    </source>
</evidence>
<keyword evidence="15 18" id="KW-0496">Mitochondrion</keyword>
<keyword evidence="14 18" id="KW-0830">Ubiquinone</keyword>
<evidence type="ECO:0000256" key="11">
    <source>
        <dbReference type="ARBA" id="ARBA00022982"/>
    </source>
</evidence>
<evidence type="ECO:0000256" key="8">
    <source>
        <dbReference type="ARBA" id="ARBA00022692"/>
    </source>
</evidence>
<evidence type="ECO:0000259" key="19">
    <source>
        <dbReference type="Pfam" id="PF00361"/>
    </source>
</evidence>
<reference evidence="20" key="1">
    <citation type="submission" date="2020-11" db="EMBL/GenBank/DDBJ databases">
        <title>Mitogenomic phylogeny of Typhlocybinae (Hemiptera: Cicadellidae): tribal classification and character evolution.</title>
        <authorList>
            <person name="Yan B."/>
            <person name="Yang M."/>
        </authorList>
    </citation>
    <scope>NUCLEOTIDE SEQUENCE</scope>
</reference>
<evidence type="ECO:0000256" key="10">
    <source>
        <dbReference type="ARBA" id="ARBA00022967"/>
    </source>
</evidence>
<feature type="domain" description="NADH:quinone oxidoreductase/Mrp antiporter transmembrane" evidence="19">
    <location>
        <begin position="87"/>
        <end position="271"/>
    </location>
</feature>
<feature type="transmembrane region" description="Helical" evidence="18">
    <location>
        <begin position="140"/>
        <end position="157"/>
    </location>
</feature>
<dbReference type="PANTHER" id="PTHR46552:SF1">
    <property type="entry name" value="NADH-UBIQUINONE OXIDOREDUCTASE CHAIN 2"/>
    <property type="match status" value="1"/>
</dbReference>
<evidence type="ECO:0000313" key="20">
    <source>
        <dbReference type="EMBL" id="UGN61368.1"/>
    </source>
</evidence>
<dbReference type="PANTHER" id="PTHR46552">
    <property type="entry name" value="NADH-UBIQUINONE OXIDOREDUCTASE CHAIN 2"/>
    <property type="match status" value="1"/>
</dbReference>
<evidence type="ECO:0000256" key="14">
    <source>
        <dbReference type="ARBA" id="ARBA00023075"/>
    </source>
</evidence>